<dbReference type="KEGG" id="agi:FSB73_15520"/>
<gene>
    <name evidence="1" type="ORF">FSB73_15520</name>
</gene>
<dbReference type="OrthoDB" id="1467107at2"/>
<accession>A0A5B8VMU6</accession>
<dbReference type="NCBIfam" id="TIGR01200">
    <property type="entry name" value="GLPGLI"/>
    <property type="match status" value="1"/>
</dbReference>
<dbReference type="RefSeq" id="WP_146784158.1">
    <property type="nucleotide sequence ID" value="NZ_CP042434.1"/>
</dbReference>
<sequence>MSVFKPIKIVLETGRLALIILVLLGCFTSLSAQKTVGDLSLHYELTAGNNQHLDSNMIKSASKTLLVRGGMSKSTMVFNGFSQSIIYNQNGDKAYVLYHLNDQDYMSVLSKQQWENQYGKYRDMKVDFDKKDSKKILGYNCIKAIATLKDGATINMYYTPELKTTVGDNPYEFKLIPGLILEYEAQVMHKYKITFTATKISFNPVPAADFIIPKEGYRLLDPNRLKQED</sequence>
<evidence type="ECO:0000313" key="2">
    <source>
        <dbReference type="Proteomes" id="UP000321291"/>
    </source>
</evidence>
<name>A0A5B8VMU6_9BACT</name>
<dbReference type="PROSITE" id="PS51257">
    <property type="entry name" value="PROKAR_LIPOPROTEIN"/>
    <property type="match status" value="1"/>
</dbReference>
<protein>
    <submittedName>
        <fullName evidence="1">GLPGLI family protein</fullName>
    </submittedName>
</protein>
<evidence type="ECO:0000313" key="1">
    <source>
        <dbReference type="EMBL" id="QEC72877.1"/>
    </source>
</evidence>
<dbReference type="InterPro" id="IPR005901">
    <property type="entry name" value="GLPGLI"/>
</dbReference>
<reference evidence="1 2" key="1">
    <citation type="journal article" date="2017" name="Int. J. Syst. Evol. Microbiol.">
        <title>Arachidicoccus ginsenosidivorans sp. nov., with ginsenoside-converting activity isolated from ginseng cultivating soil.</title>
        <authorList>
            <person name="Siddiqi M.Z."/>
            <person name="Aslam Z."/>
            <person name="Im W.T."/>
        </authorList>
    </citation>
    <scope>NUCLEOTIDE SEQUENCE [LARGE SCALE GENOMIC DNA]</scope>
    <source>
        <strain evidence="1 2">Gsoil 809</strain>
    </source>
</reference>
<dbReference type="Proteomes" id="UP000321291">
    <property type="component" value="Chromosome"/>
</dbReference>
<dbReference type="AlphaFoldDB" id="A0A5B8VMU6"/>
<keyword evidence="2" id="KW-1185">Reference proteome</keyword>
<organism evidence="1 2">
    <name type="scientific">Arachidicoccus ginsenosidivorans</name>
    <dbReference type="NCBI Taxonomy" id="496057"/>
    <lineage>
        <taxon>Bacteria</taxon>
        <taxon>Pseudomonadati</taxon>
        <taxon>Bacteroidota</taxon>
        <taxon>Chitinophagia</taxon>
        <taxon>Chitinophagales</taxon>
        <taxon>Chitinophagaceae</taxon>
        <taxon>Arachidicoccus</taxon>
    </lineage>
</organism>
<proteinExistence type="predicted"/>
<dbReference type="EMBL" id="CP042434">
    <property type="protein sequence ID" value="QEC72877.1"/>
    <property type="molecule type" value="Genomic_DNA"/>
</dbReference>